<dbReference type="AlphaFoldDB" id="A0ABD1F9U1"/>
<evidence type="ECO:0000256" key="4">
    <source>
        <dbReference type="ARBA" id="ARBA00022676"/>
    </source>
</evidence>
<keyword evidence="5" id="KW-0808">Transferase</keyword>
<gene>
    <name evidence="9" type="ORF">ABEB36_003625</name>
</gene>
<evidence type="ECO:0000313" key="9">
    <source>
        <dbReference type="EMBL" id="KAL1514356.1"/>
    </source>
</evidence>
<evidence type="ECO:0000313" key="10">
    <source>
        <dbReference type="Proteomes" id="UP001566132"/>
    </source>
</evidence>
<keyword evidence="4" id="KW-0328">Glycosyltransferase</keyword>
<organism evidence="9 10">
    <name type="scientific">Hypothenemus hampei</name>
    <name type="common">Coffee berry borer</name>
    <dbReference type="NCBI Taxonomy" id="57062"/>
    <lineage>
        <taxon>Eukaryota</taxon>
        <taxon>Metazoa</taxon>
        <taxon>Ecdysozoa</taxon>
        <taxon>Arthropoda</taxon>
        <taxon>Hexapoda</taxon>
        <taxon>Insecta</taxon>
        <taxon>Pterygota</taxon>
        <taxon>Neoptera</taxon>
        <taxon>Endopterygota</taxon>
        <taxon>Coleoptera</taxon>
        <taxon>Polyphaga</taxon>
        <taxon>Cucujiformia</taxon>
        <taxon>Curculionidae</taxon>
        <taxon>Scolytinae</taxon>
        <taxon>Hypothenemus</taxon>
    </lineage>
</organism>
<comment type="function">
    <text evidence="6">Protein O-glucosyltransferase. Catalyzes the reaction that attaches glucose through an O-glycosidic linkage to a conserved serine residue found in the consensus sequence C-X-S-X-[PA]-C in epidermal growth factor-like repeats. Regulates Notch signaling by glucosylating Notch in the ER, glucosylation is required for the correct folding and cleavage of Notch.</text>
</comment>
<proteinExistence type="inferred from homology"/>
<feature type="chain" id="PRO_5044817869" description="Glycosyl transferase CAP10 domain-containing protein" evidence="7">
    <location>
        <begin position="27"/>
        <end position="409"/>
    </location>
</feature>
<evidence type="ECO:0000256" key="5">
    <source>
        <dbReference type="ARBA" id="ARBA00022679"/>
    </source>
</evidence>
<sequence length="409" mass="48262">MAIIKCFIKIVINIHIFHLLTLKTSANLCNQSNLDQNQECNSEKNNKYSKEANTKYLQYFNLIYDAKRNYKVCNMNRCNCHTPVLLQDLKIFKEKGISENLIQNVKTKGTKYQIINHKLYREPNCLFPSRCSGIEHFILELLTDLPDMEFIVNTRDWPQVSRRHGFFGPVFSFSKTDEFYDIMYPAWAFWEGGPAISQYPTGIGRWDNHRQKLGKLGNATKWEDKIPKVFFRGSRTCSERDSLVLLSREDPELVDAQYTKNQAWKSDVDTLYAPPAKEVSFEDHCKYKYLFNYRGVAASFRFKHILLCKSVVFHVGDDWREFFYAALKPWIHYIPVDAKATKEQIRELIEFSINNDDMVKEIAENGYNMIWNNLRMRDISCYWKKLLKKYAGLMTYKPIIDETLIEIRK</sequence>
<comment type="pathway">
    <text evidence="2">Protein modification; protein glycosylation.</text>
</comment>
<dbReference type="InterPro" id="IPR051091">
    <property type="entry name" value="O-Glucosyltr/Glycosyltrsf_90"/>
</dbReference>
<feature type="domain" description="Glycosyl transferase CAP10" evidence="8">
    <location>
        <begin position="144"/>
        <end position="397"/>
    </location>
</feature>
<accession>A0ABD1F9U1</accession>
<evidence type="ECO:0000256" key="6">
    <source>
        <dbReference type="ARBA" id="ARBA00045690"/>
    </source>
</evidence>
<dbReference type="InterPro" id="IPR006598">
    <property type="entry name" value="CAP10"/>
</dbReference>
<dbReference type="EMBL" id="JBDJPC010000002">
    <property type="protein sequence ID" value="KAL1514356.1"/>
    <property type="molecule type" value="Genomic_DNA"/>
</dbReference>
<dbReference type="Proteomes" id="UP001566132">
    <property type="component" value="Unassembled WGS sequence"/>
</dbReference>
<comment type="caution">
    <text evidence="9">The sequence shown here is derived from an EMBL/GenBank/DDBJ whole genome shotgun (WGS) entry which is preliminary data.</text>
</comment>
<evidence type="ECO:0000256" key="3">
    <source>
        <dbReference type="ARBA" id="ARBA00010118"/>
    </source>
</evidence>
<evidence type="ECO:0000259" key="8">
    <source>
        <dbReference type="SMART" id="SM00672"/>
    </source>
</evidence>
<comment type="subcellular location">
    <subcellularLocation>
        <location evidence="1">Endoplasmic reticulum lumen</location>
    </subcellularLocation>
</comment>
<dbReference type="PANTHER" id="PTHR12203">
    <property type="entry name" value="KDEL LYS-ASP-GLU-LEU CONTAINING - RELATED"/>
    <property type="match status" value="1"/>
</dbReference>
<evidence type="ECO:0000256" key="1">
    <source>
        <dbReference type="ARBA" id="ARBA00004319"/>
    </source>
</evidence>
<feature type="signal peptide" evidence="7">
    <location>
        <begin position="1"/>
        <end position="26"/>
    </location>
</feature>
<evidence type="ECO:0000256" key="7">
    <source>
        <dbReference type="SAM" id="SignalP"/>
    </source>
</evidence>
<keyword evidence="7" id="KW-0732">Signal</keyword>
<dbReference type="PANTHER" id="PTHR12203:SF35">
    <property type="entry name" value="PROTEIN O-GLUCOSYLTRANSFERASE 1"/>
    <property type="match status" value="1"/>
</dbReference>
<dbReference type="GO" id="GO:0005788">
    <property type="term" value="C:endoplasmic reticulum lumen"/>
    <property type="evidence" value="ECO:0007669"/>
    <property type="project" value="UniProtKB-SubCell"/>
</dbReference>
<evidence type="ECO:0000256" key="2">
    <source>
        <dbReference type="ARBA" id="ARBA00004922"/>
    </source>
</evidence>
<dbReference type="Pfam" id="PF05686">
    <property type="entry name" value="Glyco_transf_90"/>
    <property type="match status" value="1"/>
</dbReference>
<protein>
    <recommendedName>
        <fullName evidence="8">Glycosyl transferase CAP10 domain-containing protein</fullName>
    </recommendedName>
</protein>
<dbReference type="SMART" id="SM00672">
    <property type="entry name" value="CAP10"/>
    <property type="match status" value="1"/>
</dbReference>
<keyword evidence="10" id="KW-1185">Reference proteome</keyword>
<dbReference type="GO" id="GO:0016757">
    <property type="term" value="F:glycosyltransferase activity"/>
    <property type="evidence" value="ECO:0007669"/>
    <property type="project" value="UniProtKB-KW"/>
</dbReference>
<comment type="similarity">
    <text evidence="3">Belongs to the glycosyltransferase 90 family.</text>
</comment>
<reference evidence="9 10" key="1">
    <citation type="submission" date="2024-05" db="EMBL/GenBank/DDBJ databases">
        <title>Genetic variation in Jamaican populations of the coffee berry borer (Hypothenemus hampei).</title>
        <authorList>
            <person name="Errbii M."/>
            <person name="Myrie A."/>
        </authorList>
    </citation>
    <scope>NUCLEOTIDE SEQUENCE [LARGE SCALE GENOMIC DNA]</scope>
    <source>
        <strain evidence="9">JA-Hopewell-2020-01-JO</strain>
        <tissue evidence="9">Whole body</tissue>
    </source>
</reference>
<name>A0ABD1F9U1_HYPHA</name>